<dbReference type="Pfam" id="PF00590">
    <property type="entry name" value="TP_methylase"/>
    <property type="match status" value="1"/>
</dbReference>
<sequence>MKGKVYLVGAGPGDPELITVKGRRVLQGADAVLYDHLAAAALLDLAPAHAERVYVGKKKSAHEFTQEEICAMLIERGRRGLTVVRLKGGDPFIFGRGGEEAEALADAGIAFEVVPGVTTPLGIAAYTGVPLTHREHTSAVTFVTGHAVQAIDWDKVGHAETLVIFMGLTTFPEIARELIARGRPAETPAMAVRWATRADQETVVGTLGTLTGMLAGMKPPATIVVGEVVRLREKLDWYGRLPLAGKRIVVTRAREQADALGAALSSLGAGVIELPTIEIGPAADSGPLERAIAELETYDWLIFTSANGVRFFVERLDDLRKLRSKICAIGPATRAAVEALHVKVDLMGKEYVAEGLLEAFAAHDLAGKRVLLPRAAVARDLVPVELAKRGAQVDVVEAYRTAAPAGLGARVREVFARRPDCVTFTSSSTVRNFVEAAGAGALEGVRVASIGPVTSATARELGVAVTVEARPFTVDGLVDAVLELYTEMTPPSTE</sequence>
<dbReference type="InterPro" id="IPR035996">
    <property type="entry name" value="4pyrrol_Methylase_sf"/>
</dbReference>
<dbReference type="eggNOG" id="COG0007">
    <property type="taxonomic scope" value="Bacteria"/>
</dbReference>
<dbReference type="PROSITE" id="PS00839">
    <property type="entry name" value="SUMT_1"/>
    <property type="match status" value="1"/>
</dbReference>
<proteinExistence type="inferred from homology"/>
<dbReference type="eggNOG" id="COG1587">
    <property type="taxonomic scope" value="Bacteria"/>
</dbReference>
<evidence type="ECO:0000256" key="1">
    <source>
        <dbReference type="ARBA" id="ARBA00005879"/>
    </source>
</evidence>
<protein>
    <recommendedName>
        <fullName evidence="2">uroporphyrinogen-III C-methyltransferase</fullName>
        <ecNumber evidence="2">2.1.1.107</ecNumber>
    </recommendedName>
</protein>
<comment type="similarity">
    <text evidence="1 10">Belongs to the precorrin methyltransferase family.</text>
</comment>
<dbReference type="PROSITE" id="PS00840">
    <property type="entry name" value="SUMT_2"/>
    <property type="match status" value="1"/>
</dbReference>
<dbReference type="PANTHER" id="PTHR45790">
    <property type="entry name" value="SIROHEME SYNTHASE-RELATED"/>
    <property type="match status" value="1"/>
</dbReference>
<dbReference type="Gene3D" id="3.30.950.10">
    <property type="entry name" value="Methyltransferase, Cobalt-precorrin-4 Transmethylase, Domain 2"/>
    <property type="match status" value="1"/>
</dbReference>
<dbReference type="CDD" id="cd06578">
    <property type="entry name" value="HemD"/>
    <property type="match status" value="1"/>
</dbReference>
<dbReference type="EC" id="2.1.1.107" evidence="2"/>
<dbReference type="InterPro" id="IPR014776">
    <property type="entry name" value="4pyrrole_Mease_sub2"/>
</dbReference>
<keyword evidence="6" id="KW-0949">S-adenosyl-L-methionine</keyword>
<evidence type="ECO:0000256" key="10">
    <source>
        <dbReference type="RuleBase" id="RU003960"/>
    </source>
</evidence>
<dbReference type="Gene3D" id="3.40.1010.10">
    <property type="entry name" value="Cobalt-precorrin-4 Transmethylase, Domain 1"/>
    <property type="match status" value="1"/>
</dbReference>
<dbReference type="FunFam" id="3.30.950.10:FF:000001">
    <property type="entry name" value="Siroheme synthase"/>
    <property type="match status" value="1"/>
</dbReference>
<dbReference type="InterPro" id="IPR036108">
    <property type="entry name" value="4pyrrol_syn_uPrphyn_synt_sf"/>
</dbReference>
<dbReference type="GO" id="GO:0004852">
    <property type="term" value="F:uroporphyrinogen-III synthase activity"/>
    <property type="evidence" value="ECO:0007669"/>
    <property type="project" value="InterPro"/>
</dbReference>
<dbReference type="KEGG" id="sus:Acid_3181"/>
<dbReference type="OrthoDB" id="9815856at2"/>
<dbReference type="NCBIfam" id="NF004790">
    <property type="entry name" value="PRK06136.1"/>
    <property type="match status" value="1"/>
</dbReference>
<dbReference type="InterPro" id="IPR050161">
    <property type="entry name" value="Siro_Cobalamin_biosynth"/>
</dbReference>
<organism evidence="13">
    <name type="scientific">Solibacter usitatus (strain Ellin6076)</name>
    <dbReference type="NCBI Taxonomy" id="234267"/>
    <lineage>
        <taxon>Bacteria</taxon>
        <taxon>Pseudomonadati</taxon>
        <taxon>Acidobacteriota</taxon>
        <taxon>Terriglobia</taxon>
        <taxon>Bryobacterales</taxon>
        <taxon>Solibacteraceae</taxon>
        <taxon>Candidatus Solibacter</taxon>
    </lineage>
</organism>
<dbReference type="InterPro" id="IPR003754">
    <property type="entry name" value="4pyrrol_synth_uPrphyn_synth"/>
</dbReference>
<dbReference type="InterPro" id="IPR003043">
    <property type="entry name" value="Uropor_MeTrfase_CS"/>
</dbReference>
<evidence type="ECO:0000256" key="2">
    <source>
        <dbReference type="ARBA" id="ARBA00012162"/>
    </source>
</evidence>
<dbReference type="AlphaFoldDB" id="Q02D79"/>
<keyword evidence="5 10" id="KW-0808">Transferase</keyword>
<dbReference type="NCBIfam" id="TIGR01469">
    <property type="entry name" value="cobA_cysG_Cterm"/>
    <property type="match status" value="1"/>
</dbReference>
<keyword evidence="13" id="KW-0456">Lyase</keyword>
<dbReference type="InterPro" id="IPR006366">
    <property type="entry name" value="CobA/CysG_C"/>
</dbReference>
<dbReference type="InterPro" id="IPR000878">
    <property type="entry name" value="4pyrrol_Mease"/>
</dbReference>
<dbReference type="EMBL" id="CP000473">
    <property type="protein sequence ID" value="ABJ84158.1"/>
    <property type="molecule type" value="Genomic_DNA"/>
</dbReference>
<reference evidence="13" key="1">
    <citation type="submission" date="2006-10" db="EMBL/GenBank/DDBJ databases">
        <title>Complete sequence of Solibacter usitatus Ellin6076.</title>
        <authorList>
            <consortium name="US DOE Joint Genome Institute"/>
            <person name="Copeland A."/>
            <person name="Lucas S."/>
            <person name="Lapidus A."/>
            <person name="Barry K."/>
            <person name="Detter J.C."/>
            <person name="Glavina del Rio T."/>
            <person name="Hammon N."/>
            <person name="Israni S."/>
            <person name="Dalin E."/>
            <person name="Tice H."/>
            <person name="Pitluck S."/>
            <person name="Thompson L.S."/>
            <person name="Brettin T."/>
            <person name="Bruce D."/>
            <person name="Han C."/>
            <person name="Tapia R."/>
            <person name="Gilna P."/>
            <person name="Schmutz J."/>
            <person name="Larimer F."/>
            <person name="Land M."/>
            <person name="Hauser L."/>
            <person name="Kyrpides N."/>
            <person name="Mikhailova N."/>
            <person name="Janssen P.H."/>
            <person name="Kuske C.R."/>
            <person name="Richardson P."/>
        </authorList>
    </citation>
    <scope>NUCLEOTIDE SEQUENCE</scope>
    <source>
        <strain evidence="13">Ellin6076</strain>
    </source>
</reference>
<accession>Q02D79</accession>
<dbReference type="GO" id="GO:0019354">
    <property type="term" value="P:siroheme biosynthetic process"/>
    <property type="evidence" value="ECO:0007669"/>
    <property type="project" value="InterPro"/>
</dbReference>
<dbReference type="InterPro" id="IPR014777">
    <property type="entry name" value="4pyrrole_Mease_sub1"/>
</dbReference>
<evidence type="ECO:0000259" key="12">
    <source>
        <dbReference type="Pfam" id="PF02602"/>
    </source>
</evidence>
<dbReference type="Pfam" id="PF02602">
    <property type="entry name" value="HEM4"/>
    <property type="match status" value="1"/>
</dbReference>
<keyword evidence="3" id="KW-0169">Cobalamin biosynthesis</keyword>
<feature type="domain" description="Tetrapyrrole biosynthesis uroporphyrinogen III synthase" evidence="12">
    <location>
        <begin position="259"/>
        <end position="478"/>
    </location>
</feature>
<dbReference type="CDD" id="cd11642">
    <property type="entry name" value="SUMT"/>
    <property type="match status" value="1"/>
</dbReference>
<evidence type="ECO:0000256" key="7">
    <source>
        <dbReference type="ARBA" id="ARBA00023244"/>
    </source>
</evidence>
<evidence type="ECO:0000256" key="9">
    <source>
        <dbReference type="ARBA" id="ARBA00060548"/>
    </source>
</evidence>
<evidence type="ECO:0000256" key="8">
    <source>
        <dbReference type="ARBA" id="ARBA00025705"/>
    </source>
</evidence>
<evidence type="ECO:0000256" key="6">
    <source>
        <dbReference type="ARBA" id="ARBA00022691"/>
    </source>
</evidence>
<comment type="pathway">
    <text evidence="8">Porphyrin-containing compound metabolism; siroheme biosynthesis; precorrin-2 from uroporphyrinogen III: step 1/1.</text>
</comment>
<dbReference type="SUPFAM" id="SSF53790">
    <property type="entry name" value="Tetrapyrrole methylase"/>
    <property type="match status" value="1"/>
</dbReference>
<name>Q02D79_SOLUE</name>
<keyword evidence="7" id="KW-0627">Porphyrin biosynthesis</keyword>
<evidence type="ECO:0000256" key="3">
    <source>
        <dbReference type="ARBA" id="ARBA00022573"/>
    </source>
</evidence>
<dbReference type="GO" id="GO:0009236">
    <property type="term" value="P:cobalamin biosynthetic process"/>
    <property type="evidence" value="ECO:0007669"/>
    <property type="project" value="UniProtKB-KW"/>
</dbReference>
<keyword evidence="4 10" id="KW-0489">Methyltransferase</keyword>
<dbReference type="GO" id="GO:0032259">
    <property type="term" value="P:methylation"/>
    <property type="evidence" value="ECO:0007669"/>
    <property type="project" value="UniProtKB-KW"/>
</dbReference>
<dbReference type="Gene3D" id="3.40.50.10090">
    <property type="match status" value="2"/>
</dbReference>
<dbReference type="PANTHER" id="PTHR45790:SF3">
    <property type="entry name" value="S-ADENOSYL-L-METHIONINE-DEPENDENT UROPORPHYRINOGEN III METHYLTRANSFERASE, CHLOROPLASTIC"/>
    <property type="match status" value="1"/>
</dbReference>
<dbReference type="InParanoid" id="Q02D79"/>
<dbReference type="HOGENOM" id="CLU_011276_6_0_0"/>
<dbReference type="GO" id="GO:0004851">
    <property type="term" value="F:uroporphyrin-III C-methyltransferase activity"/>
    <property type="evidence" value="ECO:0007669"/>
    <property type="project" value="UniProtKB-EC"/>
</dbReference>
<dbReference type="SUPFAM" id="SSF69618">
    <property type="entry name" value="HemD-like"/>
    <property type="match status" value="1"/>
</dbReference>
<evidence type="ECO:0000256" key="4">
    <source>
        <dbReference type="ARBA" id="ARBA00022603"/>
    </source>
</evidence>
<evidence type="ECO:0000313" key="13">
    <source>
        <dbReference type="EMBL" id="ABJ84158.1"/>
    </source>
</evidence>
<dbReference type="STRING" id="234267.Acid_3181"/>
<dbReference type="FunFam" id="3.40.1010.10:FF:000001">
    <property type="entry name" value="Siroheme synthase"/>
    <property type="match status" value="1"/>
</dbReference>
<comment type="pathway">
    <text evidence="9">Cofactor biosynthesis; adenosylcobalamin biosynthesis; precorrin-2 from uroporphyrinogen III: step 1/1.</text>
</comment>
<gene>
    <name evidence="13" type="ordered locus">Acid_3181</name>
</gene>
<evidence type="ECO:0000256" key="5">
    <source>
        <dbReference type="ARBA" id="ARBA00022679"/>
    </source>
</evidence>
<feature type="domain" description="Tetrapyrrole methylase" evidence="11">
    <location>
        <begin position="4"/>
        <end position="210"/>
    </location>
</feature>
<evidence type="ECO:0000259" key="11">
    <source>
        <dbReference type="Pfam" id="PF00590"/>
    </source>
</evidence>